<comment type="caution">
    <text evidence="3">The sequence shown here is derived from an EMBL/GenBank/DDBJ whole genome shotgun (WGS) entry which is preliminary data.</text>
</comment>
<gene>
    <name evidence="3" type="ORF">ACFPEL_06880</name>
</gene>
<evidence type="ECO:0000313" key="4">
    <source>
        <dbReference type="Proteomes" id="UP001595909"/>
    </source>
</evidence>
<dbReference type="EMBL" id="JBHSIM010000013">
    <property type="protein sequence ID" value="MFC4832130.1"/>
    <property type="molecule type" value="Genomic_DNA"/>
</dbReference>
<evidence type="ECO:0000256" key="2">
    <source>
        <dbReference type="SAM" id="MobiDB-lite"/>
    </source>
</evidence>
<sequence>MTQDWKAVATAIDQRLLELGLELRELARRSKVSESTLRELRYNSKQRRRSSRTLSDVSTGLEWPPGHLESVLTGSPTSEVGGVGLDAVVNRLDAVDSRLDEMNSLLRQLSNDVGELLRTDRGERDAGR</sequence>
<evidence type="ECO:0000313" key="3">
    <source>
        <dbReference type="EMBL" id="MFC4832130.1"/>
    </source>
</evidence>
<dbReference type="Proteomes" id="UP001595909">
    <property type="component" value="Unassembled WGS sequence"/>
</dbReference>
<name>A0ABV9RIH6_9PSEU</name>
<accession>A0ABV9RIH6</accession>
<protein>
    <submittedName>
        <fullName evidence="3">XRE family transcriptional regulator</fullName>
    </submittedName>
</protein>
<reference evidence="4" key="1">
    <citation type="journal article" date="2019" name="Int. J. Syst. Evol. Microbiol.">
        <title>The Global Catalogue of Microorganisms (GCM) 10K type strain sequencing project: providing services to taxonomists for standard genome sequencing and annotation.</title>
        <authorList>
            <consortium name="The Broad Institute Genomics Platform"/>
            <consortium name="The Broad Institute Genome Sequencing Center for Infectious Disease"/>
            <person name="Wu L."/>
            <person name="Ma J."/>
        </authorList>
    </citation>
    <scope>NUCLEOTIDE SEQUENCE [LARGE SCALE GENOMIC DNA]</scope>
    <source>
        <strain evidence="4">CCUG 50347</strain>
    </source>
</reference>
<feature type="region of interest" description="Disordered" evidence="2">
    <location>
        <begin position="41"/>
        <end position="62"/>
    </location>
</feature>
<feature type="coiled-coil region" evidence="1">
    <location>
        <begin position="92"/>
        <end position="119"/>
    </location>
</feature>
<organism evidence="3 4">
    <name type="scientific">Actinomycetospora chibensis</name>
    <dbReference type="NCBI Taxonomy" id="663606"/>
    <lineage>
        <taxon>Bacteria</taxon>
        <taxon>Bacillati</taxon>
        <taxon>Actinomycetota</taxon>
        <taxon>Actinomycetes</taxon>
        <taxon>Pseudonocardiales</taxon>
        <taxon>Pseudonocardiaceae</taxon>
        <taxon>Actinomycetospora</taxon>
    </lineage>
</organism>
<keyword evidence="4" id="KW-1185">Reference proteome</keyword>
<proteinExistence type="predicted"/>
<evidence type="ECO:0000256" key="1">
    <source>
        <dbReference type="SAM" id="Coils"/>
    </source>
</evidence>
<keyword evidence="1" id="KW-0175">Coiled coil</keyword>
<dbReference type="RefSeq" id="WP_274189745.1">
    <property type="nucleotide sequence ID" value="NZ_BAABHN010000013.1"/>
</dbReference>